<dbReference type="Proteomes" id="UP000661112">
    <property type="component" value="Unassembled WGS sequence"/>
</dbReference>
<accession>A0ABR8D5C4</accession>
<sequence length="93" mass="10692">MVTPNKEKALLLLRQTLDNTTSNFRPGQWEAIEELIERRSRLLVLLNNQIKALVATTAERQVFSSCLVTALISRYPKKENPPQLPFKTLRLCL</sequence>
<dbReference type="RefSeq" id="WP_190473690.1">
    <property type="nucleotide sequence ID" value="NZ_JACJSG010000018.1"/>
</dbReference>
<gene>
    <name evidence="1" type="ORF">H6G83_15040</name>
</gene>
<keyword evidence="2" id="KW-1185">Reference proteome</keyword>
<reference evidence="1 2" key="1">
    <citation type="journal article" date="2020" name="ISME J.">
        <title>Comparative genomics reveals insights into cyanobacterial evolution and habitat adaptation.</title>
        <authorList>
            <person name="Chen M.Y."/>
            <person name="Teng W.K."/>
            <person name="Zhao L."/>
            <person name="Hu C.X."/>
            <person name="Zhou Y.K."/>
            <person name="Han B.P."/>
            <person name="Song L.R."/>
            <person name="Shu W.S."/>
        </authorList>
    </citation>
    <scope>NUCLEOTIDE SEQUENCE [LARGE SCALE GENOMIC DNA]</scope>
    <source>
        <strain evidence="1 2">FACHB-119</strain>
    </source>
</reference>
<comment type="caution">
    <text evidence="1">The sequence shown here is derived from an EMBL/GenBank/DDBJ whole genome shotgun (WGS) entry which is preliminary data.</text>
</comment>
<proteinExistence type="predicted"/>
<evidence type="ECO:0000313" key="1">
    <source>
        <dbReference type="EMBL" id="MBD2501904.1"/>
    </source>
</evidence>
<dbReference type="EMBL" id="JACJSG010000018">
    <property type="protein sequence ID" value="MBD2501904.1"/>
    <property type="molecule type" value="Genomic_DNA"/>
</dbReference>
<evidence type="ECO:0000313" key="2">
    <source>
        <dbReference type="Proteomes" id="UP000661112"/>
    </source>
</evidence>
<protein>
    <submittedName>
        <fullName evidence="1">Uncharacterized protein</fullName>
    </submittedName>
</protein>
<name>A0ABR8D5C4_9NOST</name>
<organism evidence="1 2">
    <name type="scientific">Anabaena azotica FACHB-119</name>
    <dbReference type="NCBI Taxonomy" id="947527"/>
    <lineage>
        <taxon>Bacteria</taxon>
        <taxon>Bacillati</taxon>
        <taxon>Cyanobacteriota</taxon>
        <taxon>Cyanophyceae</taxon>
        <taxon>Nostocales</taxon>
        <taxon>Nostocaceae</taxon>
        <taxon>Anabaena</taxon>
        <taxon>Anabaena azotica</taxon>
    </lineage>
</organism>